<keyword evidence="2" id="KW-0732">Signal</keyword>
<evidence type="ECO:0000256" key="2">
    <source>
        <dbReference type="SAM" id="SignalP"/>
    </source>
</evidence>
<protein>
    <submittedName>
        <fullName evidence="3">Uncharacterized protein</fullName>
    </submittedName>
</protein>
<keyword evidence="4" id="KW-1185">Reference proteome</keyword>
<dbReference type="Proteomes" id="UP000184368">
    <property type="component" value="Unassembled WGS sequence"/>
</dbReference>
<evidence type="ECO:0000313" key="4">
    <source>
        <dbReference type="Proteomes" id="UP000184368"/>
    </source>
</evidence>
<feature type="compositionally biased region" description="Basic and acidic residues" evidence="1">
    <location>
        <begin position="103"/>
        <end position="115"/>
    </location>
</feature>
<feature type="chain" id="PRO_5012138062" evidence="2">
    <location>
        <begin position="19"/>
        <end position="115"/>
    </location>
</feature>
<evidence type="ECO:0000256" key="1">
    <source>
        <dbReference type="SAM" id="MobiDB-lite"/>
    </source>
</evidence>
<dbReference type="AlphaFoldDB" id="A0A1M4X809"/>
<dbReference type="EMBL" id="FQUO01000003">
    <property type="protein sequence ID" value="SHE89619.1"/>
    <property type="molecule type" value="Genomic_DNA"/>
</dbReference>
<accession>A0A1M4X809</accession>
<feature type="region of interest" description="Disordered" evidence="1">
    <location>
        <begin position="85"/>
        <end position="115"/>
    </location>
</feature>
<reference evidence="3 4" key="1">
    <citation type="submission" date="2016-11" db="EMBL/GenBank/DDBJ databases">
        <authorList>
            <person name="Jaros S."/>
            <person name="Januszkiewicz K."/>
            <person name="Wedrychowicz H."/>
        </authorList>
    </citation>
    <scope>NUCLEOTIDE SEQUENCE [LARGE SCALE GENOMIC DNA]</scope>
    <source>
        <strain evidence="3 4">DSM 26897</strain>
    </source>
</reference>
<organism evidence="3 4">
    <name type="scientific">Cnuella takakiae</name>
    <dbReference type="NCBI Taxonomy" id="1302690"/>
    <lineage>
        <taxon>Bacteria</taxon>
        <taxon>Pseudomonadati</taxon>
        <taxon>Bacteroidota</taxon>
        <taxon>Chitinophagia</taxon>
        <taxon>Chitinophagales</taxon>
        <taxon>Chitinophagaceae</taxon>
        <taxon>Cnuella</taxon>
    </lineage>
</organism>
<feature type="signal peptide" evidence="2">
    <location>
        <begin position="1"/>
        <end position="18"/>
    </location>
</feature>
<dbReference type="OrthoDB" id="681128at2"/>
<name>A0A1M4X809_9BACT</name>
<sequence length="115" mass="12614">MKLLLLAIAACFSASLQAQEINIGDKSKLLERAMQFKIAGKDTVKREAFNLVIQTPGSRVRILPQDGMPCIVPDTSDIAAMPNAFKKTPEKDPLPGRIPNAWKEPKPLPDFKGSK</sequence>
<evidence type="ECO:0000313" key="3">
    <source>
        <dbReference type="EMBL" id="SHE89619.1"/>
    </source>
</evidence>
<dbReference type="RefSeq" id="WP_073040864.1">
    <property type="nucleotide sequence ID" value="NZ_FQUO01000003.1"/>
</dbReference>
<gene>
    <name evidence="3" type="ORF">SAMN05444008_103278</name>
</gene>
<proteinExistence type="predicted"/>